<keyword evidence="1" id="KW-1133">Transmembrane helix</keyword>
<sequence>MLTLCGCACTGLALWLWVLQAFDSLSREDWKELTRTVPWVVFNLIVFCAWIFT</sequence>
<keyword evidence="1" id="KW-0472">Membrane</keyword>
<evidence type="ECO:0000256" key="1">
    <source>
        <dbReference type="SAM" id="Phobius"/>
    </source>
</evidence>
<protein>
    <submittedName>
        <fullName evidence="2">Uncharacterized protein</fullName>
    </submittedName>
</protein>
<accession>A0A6J5L4F2</accession>
<name>A0A6J5L4F2_9CAUD</name>
<evidence type="ECO:0000313" key="2">
    <source>
        <dbReference type="EMBL" id="CAB4126859.1"/>
    </source>
</evidence>
<proteinExistence type="predicted"/>
<gene>
    <name evidence="2" type="ORF">UFOVP75_39</name>
</gene>
<feature type="transmembrane region" description="Helical" evidence="1">
    <location>
        <begin position="37"/>
        <end position="52"/>
    </location>
</feature>
<reference evidence="2" key="1">
    <citation type="submission" date="2020-04" db="EMBL/GenBank/DDBJ databases">
        <authorList>
            <person name="Chiriac C."/>
            <person name="Salcher M."/>
            <person name="Ghai R."/>
            <person name="Kavagutti S V."/>
        </authorList>
    </citation>
    <scope>NUCLEOTIDE SEQUENCE</scope>
</reference>
<organism evidence="2">
    <name type="scientific">uncultured Caudovirales phage</name>
    <dbReference type="NCBI Taxonomy" id="2100421"/>
    <lineage>
        <taxon>Viruses</taxon>
        <taxon>Duplodnaviria</taxon>
        <taxon>Heunggongvirae</taxon>
        <taxon>Uroviricota</taxon>
        <taxon>Caudoviricetes</taxon>
        <taxon>Peduoviridae</taxon>
        <taxon>Maltschvirus</taxon>
        <taxon>Maltschvirus maltsch</taxon>
    </lineage>
</organism>
<dbReference type="EMBL" id="LR796209">
    <property type="protein sequence ID" value="CAB4126859.1"/>
    <property type="molecule type" value="Genomic_DNA"/>
</dbReference>
<keyword evidence="1" id="KW-0812">Transmembrane</keyword>